<dbReference type="Gene3D" id="3.15.10.30">
    <property type="entry name" value="Haemolymph juvenile hormone binding protein"/>
    <property type="match status" value="1"/>
</dbReference>
<reference evidence="3" key="1">
    <citation type="submission" date="2025-08" db="UniProtKB">
        <authorList>
            <consortium name="RefSeq"/>
        </authorList>
    </citation>
    <scope>IDENTIFICATION</scope>
    <source>
        <tissue evidence="3">Whole Larva</tissue>
    </source>
</reference>
<accession>A0ABM1MTJ1</accession>
<dbReference type="Pfam" id="PF06585">
    <property type="entry name" value="JHBP"/>
    <property type="match status" value="1"/>
</dbReference>
<dbReference type="Proteomes" id="UP000695000">
    <property type="component" value="Unplaced"/>
</dbReference>
<gene>
    <name evidence="3" type="primary">LOC108563663</name>
</gene>
<keyword evidence="2" id="KW-1185">Reference proteome</keyword>
<evidence type="ECO:0000313" key="3">
    <source>
        <dbReference type="RefSeq" id="XP_017777891.1"/>
    </source>
</evidence>
<feature type="signal peptide" evidence="1">
    <location>
        <begin position="1"/>
        <end position="22"/>
    </location>
</feature>
<dbReference type="RefSeq" id="XP_017777891.1">
    <property type="nucleotide sequence ID" value="XM_017922402.1"/>
</dbReference>
<feature type="chain" id="PRO_5045394113" evidence="1">
    <location>
        <begin position="23"/>
        <end position="243"/>
    </location>
</feature>
<keyword evidence="1" id="KW-0732">Signal</keyword>
<sequence length="243" mass="27135">MPIGYTMFPVLLSILLASNAYASNNLQDEFIELFHSRIFENEINETLEDLKKTLRDGNPAIGLPSFDPYQLNYTDVNLKLENILTTNASASNIVVSGIPDFIATFLNLDIAELELNFTILFPEIDARTEYEGTGKLFQFVPIFGKGKASAKLANAEIEGYVKISFSKQISLLDLKLALTIGSAQFNLTGFMDDEEYSQGLVKTLDAYVGSIINDYKEEISEAVSPIIKDLINDYLKNKNFLFP</sequence>
<evidence type="ECO:0000313" key="2">
    <source>
        <dbReference type="Proteomes" id="UP000695000"/>
    </source>
</evidence>
<dbReference type="InterPro" id="IPR010562">
    <property type="entry name" value="Haemolymph_juvenile_hormone-bd"/>
</dbReference>
<evidence type="ECO:0000256" key="1">
    <source>
        <dbReference type="SAM" id="SignalP"/>
    </source>
</evidence>
<dbReference type="PANTHER" id="PTHR11008">
    <property type="entry name" value="PROTEIN TAKEOUT-LIKE PROTEIN"/>
    <property type="match status" value="1"/>
</dbReference>
<dbReference type="GeneID" id="108563663"/>
<dbReference type="PANTHER" id="PTHR11008:SF29">
    <property type="entry name" value="IP17226P"/>
    <property type="match status" value="1"/>
</dbReference>
<proteinExistence type="predicted"/>
<name>A0ABM1MTJ1_NICVS</name>
<organism evidence="2 3">
    <name type="scientific">Nicrophorus vespilloides</name>
    <name type="common">Boreal carrion beetle</name>
    <dbReference type="NCBI Taxonomy" id="110193"/>
    <lineage>
        <taxon>Eukaryota</taxon>
        <taxon>Metazoa</taxon>
        <taxon>Ecdysozoa</taxon>
        <taxon>Arthropoda</taxon>
        <taxon>Hexapoda</taxon>
        <taxon>Insecta</taxon>
        <taxon>Pterygota</taxon>
        <taxon>Neoptera</taxon>
        <taxon>Endopterygota</taxon>
        <taxon>Coleoptera</taxon>
        <taxon>Polyphaga</taxon>
        <taxon>Staphyliniformia</taxon>
        <taxon>Silphidae</taxon>
        <taxon>Nicrophorinae</taxon>
        <taxon>Nicrophorus</taxon>
    </lineage>
</organism>
<protein>
    <submittedName>
        <fullName evidence="3">Uncharacterized protein LOC108563663</fullName>
    </submittedName>
</protein>
<dbReference type="SMART" id="SM00700">
    <property type="entry name" value="JHBP"/>
    <property type="match status" value="1"/>
</dbReference>
<dbReference type="InterPro" id="IPR038606">
    <property type="entry name" value="To_sf"/>
</dbReference>